<keyword evidence="3" id="KW-1185">Reference proteome</keyword>
<dbReference type="Proteomes" id="UP001341281">
    <property type="component" value="Chromosome 02"/>
</dbReference>
<dbReference type="AlphaFoldDB" id="A0AAQ3WH08"/>
<sequence length="94" mass="9557">MDTPSGDDTSPASSCSAAKVGAAVLGGLAVFVAWRVWSRDTMVAVAVEGMAAAEEAVAGVGAEAVHRQDNEVQEVGGSEPEMDYLTVIVFSGGR</sequence>
<dbReference type="EMBL" id="CP144746">
    <property type="protein sequence ID" value="WVZ61018.1"/>
    <property type="molecule type" value="Genomic_DNA"/>
</dbReference>
<keyword evidence="1" id="KW-0472">Membrane</keyword>
<reference evidence="2 3" key="1">
    <citation type="submission" date="2024-02" db="EMBL/GenBank/DDBJ databases">
        <title>High-quality chromosome-scale genome assembly of Pensacola bahiagrass (Paspalum notatum Flugge var. saurae).</title>
        <authorList>
            <person name="Vega J.M."/>
            <person name="Podio M."/>
            <person name="Orjuela J."/>
            <person name="Siena L.A."/>
            <person name="Pessino S.C."/>
            <person name="Combes M.C."/>
            <person name="Mariac C."/>
            <person name="Albertini E."/>
            <person name="Pupilli F."/>
            <person name="Ortiz J.P.A."/>
            <person name="Leblanc O."/>
        </authorList>
    </citation>
    <scope>NUCLEOTIDE SEQUENCE [LARGE SCALE GENOMIC DNA]</scope>
    <source>
        <strain evidence="2">R1</strain>
        <tissue evidence="2">Leaf</tissue>
    </source>
</reference>
<gene>
    <name evidence="2" type="ORF">U9M48_010958</name>
</gene>
<keyword evidence="1" id="KW-1133">Transmembrane helix</keyword>
<proteinExistence type="predicted"/>
<evidence type="ECO:0000313" key="2">
    <source>
        <dbReference type="EMBL" id="WVZ61018.1"/>
    </source>
</evidence>
<name>A0AAQ3WH08_PASNO</name>
<accession>A0AAQ3WH08</accession>
<protein>
    <submittedName>
        <fullName evidence="2">Uncharacterized protein</fullName>
    </submittedName>
</protein>
<feature type="transmembrane region" description="Helical" evidence="1">
    <location>
        <begin position="20"/>
        <end position="37"/>
    </location>
</feature>
<keyword evidence="1" id="KW-0812">Transmembrane</keyword>
<evidence type="ECO:0000313" key="3">
    <source>
        <dbReference type="Proteomes" id="UP001341281"/>
    </source>
</evidence>
<organism evidence="2 3">
    <name type="scientific">Paspalum notatum var. saurae</name>
    <dbReference type="NCBI Taxonomy" id="547442"/>
    <lineage>
        <taxon>Eukaryota</taxon>
        <taxon>Viridiplantae</taxon>
        <taxon>Streptophyta</taxon>
        <taxon>Embryophyta</taxon>
        <taxon>Tracheophyta</taxon>
        <taxon>Spermatophyta</taxon>
        <taxon>Magnoliopsida</taxon>
        <taxon>Liliopsida</taxon>
        <taxon>Poales</taxon>
        <taxon>Poaceae</taxon>
        <taxon>PACMAD clade</taxon>
        <taxon>Panicoideae</taxon>
        <taxon>Andropogonodae</taxon>
        <taxon>Paspaleae</taxon>
        <taxon>Paspalinae</taxon>
        <taxon>Paspalum</taxon>
    </lineage>
</organism>
<evidence type="ECO:0000256" key="1">
    <source>
        <dbReference type="SAM" id="Phobius"/>
    </source>
</evidence>